<dbReference type="KEGG" id="eff:skT53_14310"/>
<sequence>MARHIYIAGVDRFANDYEKGTLSIQQALTYQIDTADFHVRGVQPTEGDEVIISDDSLGRLFAGIITKVDLAYTTPDRSTNVWSVQCDDYTALLDRRLVVETYANMTADAIFRDIVTKYCPGFIANGVKAGAPTIEAISFDYTPVSESFKQLCDYVGWQWQPDYFKDLSFYNAENVASPAPITLKPGGYFRNLKHTIDQQGLRNRVYVRGGTMLSDPWTYSIKADGAARQWVLPHKPHQISMTVNGTAVRVGIENVHDEAQFDYMMNYEEKYVRASNQTATIASGTTISWTYKYDLDVITMVEDIQSQQAIAKVQGGDGVYEYAITDDSLTTIDAAEAAGNADLRLHANPIVKGSFETEISGWAPGQLVTIDLPDRGINGTFLVQKVTITPATDTLWTYKVEYGGRLLGIADFLKAMLSAQQKKKLNDTALLHKFAYGAETAKLTDEVVTTSRATGWKVEQSVEIDSLKPGSALAFNGADSSVVIPNSSVFNMTNTLTIEATVIPRKGRTAPTGHVLSKELDYKFRVSPDGHIDFLSTTNNAWAVKGTSVGTIPDDARSNIAVTYDASIGKLRFYINGVFDSEFADSGEIVNSNSYLLCIGVRDNGTPTYPFDGIISEVRLWNVVRPVASLHVPLTGNESGLVGYWKLNDGNGTVAKDLTINQNHGTISKCKWVQEFATVGSNVNVSDPNGMEYQTSVDGGVTWSAWQSVNPAQRDPITVPHPCRLRLKANGRVQARNWKKPFDETDVVCGFVEVSA</sequence>
<dbReference type="Pfam" id="PF13385">
    <property type="entry name" value="Laminin_G_3"/>
    <property type="match status" value="1"/>
</dbReference>
<dbReference type="InterPro" id="IPR013320">
    <property type="entry name" value="ConA-like_dom_sf"/>
</dbReference>
<name>A0A7I8DC84_9BACL</name>
<organism evidence="1 2">
    <name type="scientific">Effusibacillus dendaii</name>
    <dbReference type="NCBI Taxonomy" id="2743772"/>
    <lineage>
        <taxon>Bacteria</taxon>
        <taxon>Bacillati</taxon>
        <taxon>Bacillota</taxon>
        <taxon>Bacilli</taxon>
        <taxon>Bacillales</taxon>
        <taxon>Alicyclobacillaceae</taxon>
        <taxon>Effusibacillus</taxon>
    </lineage>
</organism>
<dbReference type="Gene3D" id="2.60.120.200">
    <property type="match status" value="1"/>
</dbReference>
<dbReference type="SUPFAM" id="SSF49899">
    <property type="entry name" value="Concanavalin A-like lectins/glucanases"/>
    <property type="match status" value="1"/>
</dbReference>
<reference evidence="1 2" key="1">
    <citation type="submission" date="2020-08" db="EMBL/GenBank/DDBJ databases">
        <title>Complete Genome Sequence of Effusibacillus dendaii Strain skT53, Isolated from Farmland soil.</title>
        <authorList>
            <person name="Konishi T."/>
            <person name="Kawasaki H."/>
        </authorList>
    </citation>
    <scope>NUCLEOTIDE SEQUENCE [LARGE SCALE GENOMIC DNA]</scope>
    <source>
        <strain evidence="2">skT53</strain>
    </source>
</reference>
<dbReference type="EMBL" id="AP023366">
    <property type="protein sequence ID" value="BCJ86446.1"/>
    <property type="molecule type" value="Genomic_DNA"/>
</dbReference>
<evidence type="ECO:0000313" key="1">
    <source>
        <dbReference type="EMBL" id="BCJ86446.1"/>
    </source>
</evidence>
<protein>
    <submittedName>
        <fullName evidence="1">Uncharacterized protein</fullName>
    </submittedName>
</protein>
<accession>A0A7I8DC84</accession>
<proteinExistence type="predicted"/>
<gene>
    <name evidence="1" type="ORF">skT53_14310</name>
</gene>
<dbReference type="Proteomes" id="UP000593802">
    <property type="component" value="Chromosome"/>
</dbReference>
<dbReference type="RefSeq" id="WP_200760451.1">
    <property type="nucleotide sequence ID" value="NZ_AP023366.1"/>
</dbReference>
<dbReference type="AlphaFoldDB" id="A0A7I8DC84"/>
<evidence type="ECO:0000313" key="2">
    <source>
        <dbReference type="Proteomes" id="UP000593802"/>
    </source>
</evidence>
<keyword evidence="2" id="KW-1185">Reference proteome</keyword>